<sequence>MADAHDVTVIGAKEVEGIVRPLDNQKLAGHFGKAKIVADMGFLHLAEGYGYGEVFYHDIVIWRKDRNFGRKRGLARWIFG</sequence>
<reference evidence="1 2" key="2">
    <citation type="submission" date="2008-04" db="EMBL/GenBank/DDBJ databases">
        <authorList>
            <person name="Fulton L."/>
            <person name="Clifton S."/>
            <person name="Fulton B."/>
            <person name="Xu J."/>
            <person name="Minx P."/>
            <person name="Pepin K.H."/>
            <person name="Johnson M."/>
            <person name="Thiruvilangam P."/>
            <person name="Bhonagiri V."/>
            <person name="Nash W.E."/>
            <person name="Mardis E.R."/>
            <person name="Wilson R.K."/>
        </authorList>
    </citation>
    <scope>NUCLEOTIDE SEQUENCE [LARGE SCALE GENOMIC DNA]</scope>
    <source>
        <strain evidence="1 2">DSM 17393</strain>
    </source>
</reference>
<evidence type="ECO:0000313" key="1">
    <source>
        <dbReference type="EMBL" id="EDV05521.1"/>
    </source>
</evidence>
<comment type="caution">
    <text evidence="1">The sequence shown here is derived from an EMBL/GenBank/DDBJ whole genome shotgun (WGS) entry which is preliminary data.</text>
</comment>
<reference evidence="1 2" key="1">
    <citation type="submission" date="2008-04" db="EMBL/GenBank/DDBJ databases">
        <title>Draft genome sequence of Bacteroides intestinalis (DSM 17393).</title>
        <authorList>
            <person name="Sudarsanam P."/>
            <person name="Ley R."/>
            <person name="Guruge J."/>
            <person name="Turnbaugh P.J."/>
            <person name="Mahowald M."/>
            <person name="Liep D."/>
            <person name="Gordon J."/>
        </authorList>
    </citation>
    <scope>NUCLEOTIDE SEQUENCE [LARGE SCALE GENOMIC DNA]</scope>
    <source>
        <strain evidence="1 2">DSM 17393</strain>
    </source>
</reference>
<gene>
    <name evidence="1" type="ORF">BACINT_04669</name>
</gene>
<dbReference type="STRING" id="471870.BACINT_04669"/>
<accession>B3CHA6</accession>
<protein>
    <submittedName>
        <fullName evidence="1">Uncharacterized protein</fullName>
    </submittedName>
</protein>
<name>B3CHA6_9BACE</name>
<proteinExistence type="predicted"/>
<dbReference type="EMBL" id="ABJL02000008">
    <property type="protein sequence ID" value="EDV05521.1"/>
    <property type="molecule type" value="Genomic_DNA"/>
</dbReference>
<dbReference type="AlphaFoldDB" id="B3CHA6"/>
<organism evidence="1 2">
    <name type="scientific">Bacteroides intestinalis DSM 17393</name>
    <dbReference type="NCBI Taxonomy" id="471870"/>
    <lineage>
        <taxon>Bacteria</taxon>
        <taxon>Pseudomonadati</taxon>
        <taxon>Bacteroidota</taxon>
        <taxon>Bacteroidia</taxon>
        <taxon>Bacteroidales</taxon>
        <taxon>Bacteroidaceae</taxon>
        <taxon>Bacteroides</taxon>
    </lineage>
</organism>
<dbReference type="Proteomes" id="UP000004596">
    <property type="component" value="Unassembled WGS sequence"/>
</dbReference>
<evidence type="ECO:0000313" key="2">
    <source>
        <dbReference type="Proteomes" id="UP000004596"/>
    </source>
</evidence>